<protein>
    <submittedName>
        <fullName evidence="2">Uncharacterized protein</fullName>
    </submittedName>
</protein>
<evidence type="ECO:0000313" key="3">
    <source>
        <dbReference type="Proteomes" id="UP000256913"/>
    </source>
</evidence>
<dbReference type="EMBL" id="QUMQ01000001">
    <property type="protein sequence ID" value="REG01062.1"/>
    <property type="molecule type" value="Genomic_DNA"/>
</dbReference>
<dbReference type="Proteomes" id="UP000256913">
    <property type="component" value="Unassembled WGS sequence"/>
</dbReference>
<reference evidence="2 3" key="1">
    <citation type="submission" date="2018-08" db="EMBL/GenBank/DDBJ databases">
        <title>Sequencing the genomes of 1000 actinobacteria strains.</title>
        <authorList>
            <person name="Klenk H.-P."/>
        </authorList>
    </citation>
    <scope>NUCLEOTIDE SEQUENCE [LARGE SCALE GENOMIC DNA]</scope>
    <source>
        <strain evidence="2 3">DSM 44099</strain>
    </source>
</reference>
<comment type="caution">
    <text evidence="2">The sequence shown here is derived from an EMBL/GenBank/DDBJ whole genome shotgun (WGS) entry which is preliminary data.</text>
</comment>
<accession>A0A3D9ZV37</accession>
<sequence>MCRAARSGKDVRMSPVTKNETRLIVAISAVCVAALLALAFLVGTRAADILAAVAAISALSAAGVLISAYLRAVK</sequence>
<keyword evidence="1" id="KW-0472">Membrane</keyword>
<feature type="transmembrane region" description="Helical" evidence="1">
    <location>
        <begin position="21"/>
        <end position="43"/>
    </location>
</feature>
<evidence type="ECO:0000256" key="1">
    <source>
        <dbReference type="SAM" id="Phobius"/>
    </source>
</evidence>
<feature type="transmembrane region" description="Helical" evidence="1">
    <location>
        <begin position="49"/>
        <end position="70"/>
    </location>
</feature>
<name>A0A3D9ZV37_9ACTN</name>
<dbReference type="AlphaFoldDB" id="A0A3D9ZV37"/>
<keyword evidence="3" id="KW-1185">Reference proteome</keyword>
<keyword evidence="1" id="KW-0812">Transmembrane</keyword>
<organism evidence="2 3">
    <name type="scientific">Asanoa ferruginea</name>
    <dbReference type="NCBI Taxonomy" id="53367"/>
    <lineage>
        <taxon>Bacteria</taxon>
        <taxon>Bacillati</taxon>
        <taxon>Actinomycetota</taxon>
        <taxon>Actinomycetes</taxon>
        <taxon>Micromonosporales</taxon>
        <taxon>Micromonosporaceae</taxon>
        <taxon>Asanoa</taxon>
    </lineage>
</organism>
<evidence type="ECO:0000313" key="2">
    <source>
        <dbReference type="EMBL" id="REG01062.1"/>
    </source>
</evidence>
<gene>
    <name evidence="2" type="ORF">DFJ67_7135</name>
</gene>
<proteinExistence type="predicted"/>
<keyword evidence="1" id="KW-1133">Transmembrane helix</keyword>